<name>A0A0D2JKH5_9BACT</name>
<dbReference type="InterPro" id="IPR008927">
    <property type="entry name" value="6-PGluconate_DH-like_C_sf"/>
</dbReference>
<dbReference type="SMART" id="SM01350">
    <property type="entry name" value="6PGD"/>
    <property type="match status" value="1"/>
</dbReference>
<dbReference type="NCBIfam" id="NF007161">
    <property type="entry name" value="PRK09599.1"/>
    <property type="match status" value="1"/>
</dbReference>
<evidence type="ECO:0000259" key="4">
    <source>
        <dbReference type="SMART" id="SM01350"/>
    </source>
</evidence>
<dbReference type="InterPro" id="IPR006183">
    <property type="entry name" value="Pgluconate_DH"/>
</dbReference>
<dbReference type="SUPFAM" id="SSF48179">
    <property type="entry name" value="6-phosphogluconate dehydrogenase C-terminal domain-like"/>
    <property type="match status" value="1"/>
</dbReference>
<dbReference type="PANTHER" id="PTHR11811">
    <property type="entry name" value="6-PHOSPHOGLUCONATE DEHYDROGENASE"/>
    <property type="match status" value="1"/>
</dbReference>
<dbReference type="GO" id="GO:0019521">
    <property type="term" value="P:D-gluconate metabolic process"/>
    <property type="evidence" value="ECO:0007669"/>
    <property type="project" value="UniProtKB-KW"/>
</dbReference>
<comment type="similarity">
    <text evidence="1">Belongs to the 6-phosphogluconate dehydrogenase family.</text>
</comment>
<reference evidence="5 6" key="1">
    <citation type="journal article" date="2013" name="Proc. Natl. Acad. Sci. U.S.A.">
        <title>Candidate phylum TM6 genome recovered from a hospital sink biofilm provides genomic insights into this uncultivated phylum.</title>
        <authorList>
            <person name="McLean J.S."/>
            <person name="Lombardo M.J."/>
            <person name="Badger J.H."/>
            <person name="Edlund A."/>
            <person name="Novotny M."/>
            <person name="Yee-Greenbaum J."/>
            <person name="Vyahhi N."/>
            <person name="Hall A.P."/>
            <person name="Yang Y."/>
            <person name="Dupont C.L."/>
            <person name="Ziegler M.G."/>
            <person name="Chitsaz H."/>
            <person name="Allen A.E."/>
            <person name="Yooseph S."/>
            <person name="Tesler G."/>
            <person name="Pevzner P.A."/>
            <person name="Friedman R.M."/>
            <person name="Nealson K.H."/>
            <person name="Venter J.C."/>
            <person name="Lasken R.S."/>
        </authorList>
    </citation>
    <scope>NUCLEOTIDE SEQUENCE [LARGE SCALE GENOMIC DNA]</scope>
    <source>
        <strain evidence="5 6">TM6SC1</strain>
    </source>
</reference>
<evidence type="ECO:0000313" key="5">
    <source>
        <dbReference type="EMBL" id="KIX84898.1"/>
    </source>
</evidence>
<dbReference type="NCBIfam" id="TIGR00872">
    <property type="entry name" value="gnd_rel"/>
    <property type="match status" value="1"/>
</dbReference>
<dbReference type="InterPro" id="IPR004849">
    <property type="entry name" value="6DGDH_YqeC"/>
</dbReference>
<dbReference type="Gene3D" id="1.10.1040.10">
    <property type="entry name" value="N-(1-d-carboxylethyl)-l-norvaline Dehydrogenase, domain 2"/>
    <property type="match status" value="1"/>
</dbReference>
<evidence type="ECO:0000256" key="2">
    <source>
        <dbReference type="ARBA" id="ARBA00023002"/>
    </source>
</evidence>
<evidence type="ECO:0000256" key="1">
    <source>
        <dbReference type="ARBA" id="ARBA00008419"/>
    </source>
</evidence>
<evidence type="ECO:0000256" key="3">
    <source>
        <dbReference type="ARBA" id="ARBA00023064"/>
    </source>
</evidence>
<proteinExistence type="inferred from homology"/>
<dbReference type="GO" id="GO:0004616">
    <property type="term" value="F:phosphogluconate dehydrogenase (decarboxylating) activity"/>
    <property type="evidence" value="ECO:0007669"/>
    <property type="project" value="InterPro"/>
</dbReference>
<keyword evidence="6" id="KW-1185">Reference proteome</keyword>
<protein>
    <recommendedName>
        <fullName evidence="4">6-phosphogluconate dehydrogenase C-terminal domain-containing protein</fullName>
    </recommendedName>
</protein>
<feature type="domain" description="6-phosphogluconate dehydrogenase C-terminal" evidence="4">
    <location>
        <begin position="164"/>
        <end position="299"/>
    </location>
</feature>
<dbReference type="InterPro" id="IPR006114">
    <property type="entry name" value="6PGDH_C"/>
</dbReference>
<dbReference type="InterPro" id="IPR036291">
    <property type="entry name" value="NAD(P)-bd_dom_sf"/>
</dbReference>
<dbReference type="Pfam" id="PF00393">
    <property type="entry name" value="6PGD"/>
    <property type="match status" value="1"/>
</dbReference>
<dbReference type="eggNOG" id="COG1023">
    <property type="taxonomic scope" value="Bacteria"/>
</dbReference>
<evidence type="ECO:0000313" key="6">
    <source>
        <dbReference type="Proteomes" id="UP000032214"/>
    </source>
</evidence>
<accession>A0A0D2JKH5</accession>
<dbReference type="InterPro" id="IPR006115">
    <property type="entry name" value="6PGDH_NADP-bd"/>
</dbReference>
<dbReference type="EMBL" id="ARQD01000005">
    <property type="protein sequence ID" value="KIX84898.1"/>
    <property type="molecule type" value="Genomic_DNA"/>
</dbReference>
<sequence>MIMAVIGLGRMGAAIGYRAVQAGYQVLGYDMNADACNHAQELGIQPYHTMSSMVGSAQVIWIMVPAGNPVDNVLQEIIPHLMPGAIVIDGGNSKFSDSIARAKMMHNKGFAYLDCGTSGGVYGKEKGFCLMVGGDLRAYQTVMPLLKAIAAPDGVAHVGPSGAGHYVKMVHNAIEYAMLDAYAQGFQLLKEGSFAQYNLDLARISDLWNHGAVIRSWILELTHTVLARDQKLEHVGGQVEQTGTGRWALEDAHGHNIPVPIIEQSIKTRDWSMATGGNYATKIVALLRNAFGGHTFIKK</sequence>
<gene>
    <name evidence="5" type="ORF">J120_04835</name>
</gene>
<dbReference type="STRING" id="1306947.J120_04835"/>
<dbReference type="GO" id="GO:0050661">
    <property type="term" value="F:NADP binding"/>
    <property type="evidence" value="ECO:0007669"/>
    <property type="project" value="InterPro"/>
</dbReference>
<dbReference type="GO" id="GO:0006098">
    <property type="term" value="P:pentose-phosphate shunt"/>
    <property type="evidence" value="ECO:0007669"/>
    <property type="project" value="InterPro"/>
</dbReference>
<dbReference type="InterPro" id="IPR013328">
    <property type="entry name" value="6PGD_dom2"/>
</dbReference>
<keyword evidence="3" id="KW-0311">Gluconate utilization</keyword>
<dbReference type="Gene3D" id="3.40.50.720">
    <property type="entry name" value="NAD(P)-binding Rossmann-like Domain"/>
    <property type="match status" value="1"/>
</dbReference>
<dbReference type="SUPFAM" id="SSF51735">
    <property type="entry name" value="NAD(P)-binding Rossmann-fold domains"/>
    <property type="match status" value="1"/>
</dbReference>
<dbReference type="Proteomes" id="UP000032214">
    <property type="component" value="Unassembled WGS sequence"/>
</dbReference>
<dbReference type="AlphaFoldDB" id="A0A0D2JKH5"/>
<keyword evidence="2" id="KW-0560">Oxidoreductase</keyword>
<organism evidence="5 6">
    <name type="scientific">candidate division TM6 bacterium JCVI TM6SC1</name>
    <dbReference type="NCBI Taxonomy" id="1306947"/>
    <lineage>
        <taxon>Bacteria</taxon>
        <taxon>Candidatus Babelota</taxon>
        <taxon>Vermiphilus</taxon>
    </lineage>
</organism>
<comment type="caution">
    <text evidence="5">The sequence shown here is derived from an EMBL/GenBank/DDBJ whole genome shotgun (WGS) entry which is preliminary data.</text>
</comment>
<dbReference type="Pfam" id="PF03446">
    <property type="entry name" value="NAD_binding_2"/>
    <property type="match status" value="1"/>
</dbReference>
<dbReference type="PRINTS" id="PR00076">
    <property type="entry name" value="6PGDHDRGNASE"/>
</dbReference>